<name>A0A953NA67_9BURK</name>
<accession>A0A953NA67</accession>
<feature type="region of interest" description="Disordered" evidence="1">
    <location>
        <begin position="133"/>
        <end position="168"/>
    </location>
</feature>
<evidence type="ECO:0000313" key="3">
    <source>
        <dbReference type="Proteomes" id="UP000739565"/>
    </source>
</evidence>
<gene>
    <name evidence="2" type="ORF">KZZ10_13545</name>
</gene>
<dbReference type="RefSeq" id="WP_259662057.1">
    <property type="nucleotide sequence ID" value="NZ_JAHXRI010000010.1"/>
</dbReference>
<keyword evidence="3" id="KW-1185">Reference proteome</keyword>
<evidence type="ECO:0000313" key="2">
    <source>
        <dbReference type="EMBL" id="MBZ1351671.1"/>
    </source>
</evidence>
<comment type="caution">
    <text evidence="2">The sequence shown here is derived from an EMBL/GenBank/DDBJ whole genome shotgun (WGS) entry which is preliminary data.</text>
</comment>
<organism evidence="2 3">
    <name type="scientific">Zwartia hollandica</name>
    <dbReference type="NCBI Taxonomy" id="324606"/>
    <lineage>
        <taxon>Bacteria</taxon>
        <taxon>Pseudomonadati</taxon>
        <taxon>Pseudomonadota</taxon>
        <taxon>Betaproteobacteria</taxon>
        <taxon>Burkholderiales</taxon>
        <taxon>Alcaligenaceae</taxon>
        <taxon>Zwartia</taxon>
    </lineage>
</organism>
<protein>
    <submittedName>
        <fullName evidence="2">Uncharacterized protein</fullName>
    </submittedName>
</protein>
<feature type="compositionally biased region" description="Acidic residues" evidence="1">
    <location>
        <begin position="133"/>
        <end position="159"/>
    </location>
</feature>
<sequence>MTTPDHALRFTEQELSMLGKTADGLSAYMGKSVLAEIGMDDDAEWVIFAIPLGVDETPDEKATQVQMGGPGARFVGNRGGLDLDTEVYDCQYLWAVQITDDPDARFVRLDQNGDEFDYAMELAELLPFDLTDDALPDPDLELLEELEEDDDSDQSEQADDPPRPPSIH</sequence>
<dbReference type="EMBL" id="JAHXRI010000010">
    <property type="protein sequence ID" value="MBZ1351671.1"/>
    <property type="molecule type" value="Genomic_DNA"/>
</dbReference>
<dbReference type="Proteomes" id="UP000739565">
    <property type="component" value="Unassembled WGS sequence"/>
</dbReference>
<dbReference type="AlphaFoldDB" id="A0A953NA67"/>
<reference evidence="2" key="1">
    <citation type="submission" date="2021-07" db="EMBL/GenBank/DDBJ databases">
        <title>New genus and species of the family Alcaligenaceae.</title>
        <authorList>
            <person name="Hahn M.W."/>
        </authorList>
    </citation>
    <scope>NUCLEOTIDE SEQUENCE</scope>
    <source>
        <strain evidence="2">LF4-65</strain>
    </source>
</reference>
<evidence type="ECO:0000256" key="1">
    <source>
        <dbReference type="SAM" id="MobiDB-lite"/>
    </source>
</evidence>
<proteinExistence type="predicted"/>